<accession>A0A8X6Q5V6</accession>
<organism evidence="1 2">
    <name type="scientific">Nephila pilipes</name>
    <name type="common">Giant wood spider</name>
    <name type="synonym">Nephila maculata</name>
    <dbReference type="NCBI Taxonomy" id="299642"/>
    <lineage>
        <taxon>Eukaryota</taxon>
        <taxon>Metazoa</taxon>
        <taxon>Ecdysozoa</taxon>
        <taxon>Arthropoda</taxon>
        <taxon>Chelicerata</taxon>
        <taxon>Arachnida</taxon>
        <taxon>Araneae</taxon>
        <taxon>Araneomorphae</taxon>
        <taxon>Entelegynae</taxon>
        <taxon>Araneoidea</taxon>
        <taxon>Nephilidae</taxon>
        <taxon>Nephila</taxon>
    </lineage>
</organism>
<dbReference type="Proteomes" id="UP000887013">
    <property type="component" value="Unassembled WGS sequence"/>
</dbReference>
<dbReference type="EMBL" id="BMAW01077723">
    <property type="protein sequence ID" value="GFU07753.1"/>
    <property type="molecule type" value="Genomic_DNA"/>
</dbReference>
<proteinExistence type="predicted"/>
<evidence type="ECO:0000313" key="2">
    <source>
        <dbReference type="Proteomes" id="UP000887013"/>
    </source>
</evidence>
<sequence length="90" mass="10486">MFRVAGLLCCYKKRLSAGRSNIPLRRDERERNHCAVEIQANVFYRRTKSLPILQRFVILNRLCDPYLSCKFVPLVGNPPVYATHSTFRNS</sequence>
<reference evidence="1" key="1">
    <citation type="submission" date="2020-08" db="EMBL/GenBank/DDBJ databases">
        <title>Multicomponent nature underlies the extraordinary mechanical properties of spider dragline silk.</title>
        <authorList>
            <person name="Kono N."/>
            <person name="Nakamura H."/>
            <person name="Mori M."/>
            <person name="Yoshida Y."/>
            <person name="Ohtoshi R."/>
            <person name="Malay A.D."/>
            <person name="Moran D.A.P."/>
            <person name="Tomita M."/>
            <person name="Numata K."/>
            <person name="Arakawa K."/>
        </authorList>
    </citation>
    <scope>NUCLEOTIDE SEQUENCE</scope>
</reference>
<evidence type="ECO:0000313" key="1">
    <source>
        <dbReference type="EMBL" id="GFU07753.1"/>
    </source>
</evidence>
<name>A0A8X6Q5V6_NEPPI</name>
<protein>
    <submittedName>
        <fullName evidence="1">Uncharacterized protein</fullName>
    </submittedName>
</protein>
<comment type="caution">
    <text evidence="1">The sequence shown here is derived from an EMBL/GenBank/DDBJ whole genome shotgun (WGS) entry which is preliminary data.</text>
</comment>
<gene>
    <name evidence="1" type="ORF">NPIL_134141</name>
</gene>
<keyword evidence="2" id="KW-1185">Reference proteome</keyword>
<dbReference type="AlphaFoldDB" id="A0A8X6Q5V6"/>